<feature type="domain" description="VOC" evidence="2">
    <location>
        <begin position="162"/>
        <end position="321"/>
    </location>
</feature>
<evidence type="ECO:0000313" key="3">
    <source>
        <dbReference type="EMBL" id="MCU7695204.1"/>
    </source>
</evidence>
<dbReference type="PROSITE" id="PS51819">
    <property type="entry name" value="VOC"/>
    <property type="match status" value="2"/>
</dbReference>
<keyword evidence="4" id="KW-1185">Reference proteome</keyword>
<dbReference type="GO" id="GO:0046872">
    <property type="term" value="F:metal ion binding"/>
    <property type="evidence" value="ECO:0007669"/>
    <property type="project" value="UniProtKB-KW"/>
</dbReference>
<dbReference type="Pfam" id="PF00903">
    <property type="entry name" value="Glyoxalase"/>
    <property type="match status" value="1"/>
</dbReference>
<dbReference type="Gene3D" id="3.10.180.10">
    <property type="entry name" value="2,3-Dihydroxybiphenyl 1,2-Dioxygenase, domain 1"/>
    <property type="match status" value="2"/>
</dbReference>
<dbReference type="InterPro" id="IPR029068">
    <property type="entry name" value="Glyas_Bleomycin-R_OHBP_Dase"/>
</dbReference>
<dbReference type="PANTHER" id="PTHR43048:SF6">
    <property type="entry name" value="BLR8189 PROTEIN"/>
    <property type="match status" value="1"/>
</dbReference>
<reference evidence="3" key="1">
    <citation type="submission" date="2022-10" db="EMBL/GenBank/DDBJ databases">
        <authorList>
            <person name="Kim H.S."/>
            <person name="Kim J.-S."/>
            <person name="Suh M.K."/>
            <person name="Eom M.K."/>
            <person name="Lee J.-S."/>
        </authorList>
    </citation>
    <scope>NUCLEOTIDE SEQUENCE</scope>
    <source>
        <strain evidence="3">LIP-5</strain>
    </source>
</reference>
<evidence type="ECO:0000259" key="2">
    <source>
        <dbReference type="PROSITE" id="PS51819"/>
    </source>
</evidence>
<dbReference type="InterPro" id="IPR051785">
    <property type="entry name" value="MMCE/EMCE_epimerase"/>
</dbReference>
<keyword evidence="1" id="KW-0479">Metal-binding</keyword>
<dbReference type="SUPFAM" id="SSF54593">
    <property type="entry name" value="Glyoxalase/Bleomycin resistance protein/Dihydroxybiphenyl dioxygenase"/>
    <property type="match status" value="2"/>
</dbReference>
<dbReference type="InterPro" id="IPR004360">
    <property type="entry name" value="Glyas_Fos-R_dOase_dom"/>
</dbReference>
<gene>
    <name evidence="3" type="ORF">OD355_11805</name>
</gene>
<dbReference type="InterPro" id="IPR037523">
    <property type="entry name" value="VOC_core"/>
</dbReference>
<name>A0AAE3LLB5_9BACT</name>
<dbReference type="RefSeq" id="WP_263038691.1">
    <property type="nucleotide sequence ID" value="NZ_JAOTPL010000020.1"/>
</dbReference>
<dbReference type="EMBL" id="JAOTPL010000020">
    <property type="protein sequence ID" value="MCU7695204.1"/>
    <property type="molecule type" value="Genomic_DNA"/>
</dbReference>
<dbReference type="Proteomes" id="UP001209317">
    <property type="component" value="Unassembled WGS sequence"/>
</dbReference>
<organism evidence="3 4">
    <name type="scientific">Haoranjiania flava</name>
    <dbReference type="NCBI Taxonomy" id="1856322"/>
    <lineage>
        <taxon>Bacteria</taxon>
        <taxon>Pseudomonadati</taxon>
        <taxon>Bacteroidota</taxon>
        <taxon>Chitinophagia</taxon>
        <taxon>Chitinophagales</taxon>
        <taxon>Chitinophagaceae</taxon>
        <taxon>Haoranjiania</taxon>
    </lineage>
</organism>
<proteinExistence type="predicted"/>
<dbReference type="Pfam" id="PF13669">
    <property type="entry name" value="Glyoxalase_4"/>
    <property type="match status" value="1"/>
</dbReference>
<dbReference type="GO" id="GO:0004493">
    <property type="term" value="F:methylmalonyl-CoA epimerase activity"/>
    <property type="evidence" value="ECO:0007669"/>
    <property type="project" value="TreeGrafter"/>
</dbReference>
<comment type="caution">
    <text evidence="3">The sequence shown here is derived from an EMBL/GenBank/DDBJ whole genome shotgun (WGS) entry which is preliminary data.</text>
</comment>
<dbReference type="GO" id="GO:0046491">
    <property type="term" value="P:L-methylmalonyl-CoA metabolic process"/>
    <property type="evidence" value="ECO:0007669"/>
    <property type="project" value="TreeGrafter"/>
</dbReference>
<protein>
    <submittedName>
        <fullName evidence="3">VOC family protein</fullName>
    </submittedName>
</protein>
<evidence type="ECO:0000313" key="4">
    <source>
        <dbReference type="Proteomes" id="UP001209317"/>
    </source>
</evidence>
<sequence>MKDYIISGIQQIGIGVEDLKEAWKYYIDVFNMDIRVLEDNTVAELMLPYTGNVPQKRHAVIAINMQGGGGFEVWQYSERKPQKAAFDIQTGDLGIFAAKIKSRDVAKSFEEFSKNKQVKIAGSICKSIDGNNTFFLQDPFGNFFQVVQDDYIFRDEKHTTGGVAGAIIGVTDIDKAVKVYTGILGYDKILADETGVFDDIKALPSGSQKYRRRLLTHSQPRKGALSKLMGPSYIELIEAKDRKPQSIYAGRFWGDPGFIHLCFDITNMDALREKCKSHGYAFTADSASNFKNGESFDMGEAAGQFAYIEDTDGTLIELVETHKIPISKKLGLSLNLKKRDALKPLPGWMLKALRFGRVKAEQL</sequence>
<dbReference type="PANTHER" id="PTHR43048">
    <property type="entry name" value="METHYLMALONYL-COA EPIMERASE"/>
    <property type="match status" value="1"/>
</dbReference>
<evidence type="ECO:0000256" key="1">
    <source>
        <dbReference type="ARBA" id="ARBA00022723"/>
    </source>
</evidence>
<accession>A0AAE3LLB5</accession>
<dbReference type="AlphaFoldDB" id="A0AAE3LLB5"/>
<feature type="domain" description="VOC" evidence="2">
    <location>
        <begin position="8"/>
        <end position="149"/>
    </location>
</feature>